<organism evidence="2 3">
    <name type="scientific">Muricoccus vinaceus</name>
    <dbReference type="NCBI Taxonomy" id="424704"/>
    <lineage>
        <taxon>Bacteria</taxon>
        <taxon>Pseudomonadati</taxon>
        <taxon>Pseudomonadota</taxon>
        <taxon>Alphaproteobacteria</taxon>
        <taxon>Acetobacterales</taxon>
        <taxon>Roseomonadaceae</taxon>
        <taxon>Muricoccus</taxon>
    </lineage>
</organism>
<dbReference type="InterPro" id="IPR012495">
    <property type="entry name" value="TadE-like_dom"/>
</dbReference>
<protein>
    <submittedName>
        <fullName evidence="2">TadE/TadG family type IV pilus assembly protein</fullName>
    </submittedName>
</protein>
<dbReference type="Proteomes" id="UP001589789">
    <property type="component" value="Unassembled WGS sequence"/>
</dbReference>
<comment type="caution">
    <text evidence="2">The sequence shown here is derived from an EMBL/GenBank/DDBJ whole genome shotgun (WGS) entry which is preliminary data.</text>
</comment>
<evidence type="ECO:0000313" key="2">
    <source>
        <dbReference type="EMBL" id="MFC0387106.1"/>
    </source>
</evidence>
<keyword evidence="3" id="KW-1185">Reference proteome</keyword>
<evidence type="ECO:0000259" key="1">
    <source>
        <dbReference type="Pfam" id="PF07811"/>
    </source>
</evidence>
<name>A0ABV6IU12_9PROT</name>
<accession>A0ABV6IU12</accession>
<sequence>MRRSVWAELRCRRGATALEFALVGGLALTLLLGSMEAARFEFTQQALRSLSGEAVRVASLKGSANMNASRAPCAGLSGSLTGLDFGAPFLSASTLTVTMSGCRTEGAVTLVTVTVSQPFGFKFSLLPLGTVILSESAQGVFN</sequence>
<reference evidence="2 3" key="1">
    <citation type="submission" date="2024-09" db="EMBL/GenBank/DDBJ databases">
        <authorList>
            <person name="Sun Q."/>
            <person name="Mori K."/>
        </authorList>
    </citation>
    <scope>NUCLEOTIDE SEQUENCE [LARGE SCALE GENOMIC DNA]</scope>
    <source>
        <strain evidence="2 3">CCM 7468</strain>
    </source>
</reference>
<evidence type="ECO:0000313" key="3">
    <source>
        <dbReference type="Proteomes" id="UP001589789"/>
    </source>
</evidence>
<gene>
    <name evidence="2" type="ORF">ACFFIC_16325</name>
</gene>
<dbReference type="Pfam" id="PF07811">
    <property type="entry name" value="TadE"/>
    <property type="match status" value="1"/>
</dbReference>
<feature type="domain" description="TadE-like" evidence="1">
    <location>
        <begin position="14"/>
        <end position="56"/>
    </location>
</feature>
<dbReference type="EMBL" id="JBHLVZ010000044">
    <property type="protein sequence ID" value="MFC0387106.1"/>
    <property type="molecule type" value="Genomic_DNA"/>
</dbReference>
<proteinExistence type="predicted"/>
<dbReference type="RefSeq" id="WP_377052235.1">
    <property type="nucleotide sequence ID" value="NZ_JBHLVZ010000044.1"/>
</dbReference>